<protein>
    <submittedName>
        <fullName evidence="1">Uncharacterized protein</fullName>
    </submittedName>
</protein>
<evidence type="ECO:0000313" key="2">
    <source>
        <dbReference type="Proteomes" id="UP001054837"/>
    </source>
</evidence>
<dbReference type="EMBL" id="BPLQ01011792">
    <property type="protein sequence ID" value="GIY60385.1"/>
    <property type="molecule type" value="Genomic_DNA"/>
</dbReference>
<dbReference type="AlphaFoldDB" id="A0AAV4UR82"/>
<sequence length="74" mass="8731">MYLIDLPEYKNTPVTQKCDYLSLFEEANSPQFESRSAETGNRPGSEILLSTDTRRDIYNTKHYKQNNIQHLRHI</sequence>
<reference evidence="1 2" key="1">
    <citation type="submission" date="2021-06" db="EMBL/GenBank/DDBJ databases">
        <title>Caerostris darwini draft genome.</title>
        <authorList>
            <person name="Kono N."/>
            <person name="Arakawa K."/>
        </authorList>
    </citation>
    <scope>NUCLEOTIDE SEQUENCE [LARGE SCALE GENOMIC DNA]</scope>
</reference>
<accession>A0AAV4UR82</accession>
<keyword evidence="2" id="KW-1185">Reference proteome</keyword>
<evidence type="ECO:0000313" key="1">
    <source>
        <dbReference type="EMBL" id="GIY60385.1"/>
    </source>
</evidence>
<dbReference type="Proteomes" id="UP001054837">
    <property type="component" value="Unassembled WGS sequence"/>
</dbReference>
<name>A0AAV4UR82_9ARAC</name>
<organism evidence="1 2">
    <name type="scientific">Caerostris darwini</name>
    <dbReference type="NCBI Taxonomy" id="1538125"/>
    <lineage>
        <taxon>Eukaryota</taxon>
        <taxon>Metazoa</taxon>
        <taxon>Ecdysozoa</taxon>
        <taxon>Arthropoda</taxon>
        <taxon>Chelicerata</taxon>
        <taxon>Arachnida</taxon>
        <taxon>Araneae</taxon>
        <taxon>Araneomorphae</taxon>
        <taxon>Entelegynae</taxon>
        <taxon>Araneoidea</taxon>
        <taxon>Araneidae</taxon>
        <taxon>Caerostris</taxon>
    </lineage>
</organism>
<gene>
    <name evidence="1" type="ORF">CDAR_493471</name>
</gene>
<proteinExistence type="predicted"/>
<comment type="caution">
    <text evidence="1">The sequence shown here is derived from an EMBL/GenBank/DDBJ whole genome shotgun (WGS) entry which is preliminary data.</text>
</comment>